<dbReference type="Proteomes" id="UP000001903">
    <property type="component" value="Chromosome"/>
</dbReference>
<evidence type="ECO:0000256" key="1">
    <source>
        <dbReference type="ARBA" id="ARBA00010211"/>
    </source>
</evidence>
<feature type="domain" description="Fumarylacetoacetase-like C-terminal" evidence="3">
    <location>
        <begin position="65"/>
        <end position="241"/>
    </location>
</feature>
<dbReference type="HOGENOM" id="CLU_028458_4_2_2"/>
<evidence type="ECO:0000259" key="3">
    <source>
        <dbReference type="Pfam" id="PF01557"/>
    </source>
</evidence>
<evidence type="ECO:0000313" key="5">
    <source>
        <dbReference type="Proteomes" id="UP000001903"/>
    </source>
</evidence>
<dbReference type="SUPFAM" id="SSF56529">
    <property type="entry name" value="FAH"/>
    <property type="match status" value="1"/>
</dbReference>
<dbReference type="GO" id="GO:0046872">
    <property type="term" value="F:metal ion binding"/>
    <property type="evidence" value="ECO:0007669"/>
    <property type="project" value="UniProtKB-KW"/>
</dbReference>
<organism evidence="4 5">
    <name type="scientific">Haloterrigena turkmenica (strain ATCC 51198 / DSM 5511 / JCM 9101 / NCIMB 13204 / VKM B-1734 / 4k)</name>
    <name type="common">Halococcus turkmenicus</name>
    <dbReference type="NCBI Taxonomy" id="543526"/>
    <lineage>
        <taxon>Archaea</taxon>
        <taxon>Methanobacteriati</taxon>
        <taxon>Methanobacteriota</taxon>
        <taxon>Stenosarchaea group</taxon>
        <taxon>Halobacteria</taxon>
        <taxon>Halobacteriales</taxon>
        <taxon>Natrialbaceae</taxon>
        <taxon>Haloterrigena</taxon>
    </lineage>
</organism>
<dbReference type="OrthoDB" id="185904at2157"/>
<dbReference type="STRING" id="543526.Htur_2844"/>
<dbReference type="PANTHER" id="PTHR42796">
    <property type="entry name" value="FUMARYLACETOACETATE HYDROLASE DOMAIN-CONTAINING PROTEIN 2A-RELATED"/>
    <property type="match status" value="1"/>
</dbReference>
<dbReference type="PANTHER" id="PTHR42796:SF4">
    <property type="entry name" value="FUMARYLACETOACETATE HYDROLASE DOMAIN-CONTAINING PROTEIN 2A"/>
    <property type="match status" value="1"/>
</dbReference>
<dbReference type="EMBL" id="CP001860">
    <property type="protein sequence ID" value="ADB61715.1"/>
    <property type="molecule type" value="Genomic_DNA"/>
</dbReference>
<dbReference type="GeneID" id="8743461"/>
<keyword evidence="5" id="KW-1185">Reference proteome</keyword>
<comment type="similarity">
    <text evidence="1">Belongs to the FAH family.</text>
</comment>
<gene>
    <name evidence="4" type="ordered locus">Htur_2844</name>
</gene>
<dbReference type="Gene3D" id="3.90.850.10">
    <property type="entry name" value="Fumarylacetoacetase-like, C-terminal domain"/>
    <property type="match status" value="1"/>
</dbReference>
<dbReference type="InterPro" id="IPR011234">
    <property type="entry name" value="Fumarylacetoacetase-like_C"/>
</dbReference>
<dbReference type="KEGG" id="htu:Htur_2844"/>
<dbReference type="GO" id="GO:0016787">
    <property type="term" value="F:hydrolase activity"/>
    <property type="evidence" value="ECO:0007669"/>
    <property type="project" value="UniProtKB-KW"/>
</dbReference>
<dbReference type="eggNOG" id="arCOG00235">
    <property type="taxonomic scope" value="Archaea"/>
</dbReference>
<keyword evidence="2" id="KW-0479">Metal-binding</keyword>
<evidence type="ECO:0000256" key="2">
    <source>
        <dbReference type="ARBA" id="ARBA00022723"/>
    </source>
</evidence>
<dbReference type="InterPro" id="IPR036663">
    <property type="entry name" value="Fumarylacetoacetase_C_sf"/>
</dbReference>
<reference evidence="4 5" key="1">
    <citation type="journal article" date="2010" name="Stand. Genomic Sci.">
        <title>Complete genome sequence of Haloterrigena turkmenica type strain (4k).</title>
        <authorList>
            <person name="Saunders E."/>
            <person name="Tindall B.J."/>
            <person name="Fahnrich R."/>
            <person name="Lapidus A."/>
            <person name="Copeland A."/>
            <person name="Del Rio T.G."/>
            <person name="Lucas S."/>
            <person name="Chen F."/>
            <person name="Tice H."/>
            <person name="Cheng J.F."/>
            <person name="Han C."/>
            <person name="Detter J.C."/>
            <person name="Bruce D."/>
            <person name="Goodwin L."/>
            <person name="Chain P."/>
            <person name="Pitluck S."/>
            <person name="Pati A."/>
            <person name="Ivanova N."/>
            <person name="Mavromatis K."/>
            <person name="Chen A."/>
            <person name="Palaniappan K."/>
            <person name="Land M."/>
            <person name="Hauser L."/>
            <person name="Chang Y.J."/>
            <person name="Jeffries C.D."/>
            <person name="Brettin T."/>
            <person name="Rohde M."/>
            <person name="Goker M."/>
            <person name="Bristow J."/>
            <person name="Eisen J.A."/>
            <person name="Markowitz V."/>
            <person name="Hugenholtz P."/>
            <person name="Klenk H.P."/>
            <person name="Kyrpides N.C."/>
        </authorList>
    </citation>
    <scope>NUCLEOTIDE SEQUENCE [LARGE SCALE GENOMIC DNA]</scope>
    <source>
        <strain evidence="5">ATCC 51198 / DSM 5511 / JCM 9101 / NCIMB 13204 / VKM B-1734 / 4k</strain>
    </source>
</reference>
<dbReference type="AlphaFoldDB" id="D2RXJ1"/>
<sequence>MKLARIATDDGPVAGRYEDGVLHADDGAYDVGVDPDFLSPCDPSALYRIDGDLAATDDQSTRERVDAFDFVAEPPAPLVGHRTPVPAPDVADELVAGKLVAVGELAAVIDERCRNVSEDEVPDVVRGYTIRNDLVAVDSNGHTARDAFDGSGSLGPWIETAVDPIGVGMRFDVSGERRREATVESLPFAPAEIVSSLSRRVTLRSGDVVSLGSPAAPGSVEAGGAVETTYEGVGTLRNAVVDADGERGRERANEGKRRGVGLH</sequence>
<dbReference type="GO" id="GO:0044281">
    <property type="term" value="P:small molecule metabolic process"/>
    <property type="evidence" value="ECO:0007669"/>
    <property type="project" value="UniProtKB-ARBA"/>
</dbReference>
<accession>D2RXJ1</accession>
<proteinExistence type="inferred from homology"/>
<protein>
    <submittedName>
        <fullName evidence="4">Fumarylacetoacetate (FAA) hydrolase</fullName>
    </submittedName>
</protein>
<dbReference type="Pfam" id="PF01557">
    <property type="entry name" value="FAA_hydrolase"/>
    <property type="match status" value="1"/>
</dbReference>
<evidence type="ECO:0000313" key="4">
    <source>
        <dbReference type="EMBL" id="ADB61715.1"/>
    </source>
</evidence>
<dbReference type="RefSeq" id="WP_012943983.1">
    <property type="nucleotide sequence ID" value="NC_013743.1"/>
</dbReference>
<keyword evidence="4" id="KW-0378">Hydrolase</keyword>
<name>D2RXJ1_HALTV</name>
<dbReference type="InterPro" id="IPR051121">
    <property type="entry name" value="FAH"/>
</dbReference>